<organism evidence="3 4">
    <name type="scientific">Allomyces macrogynus (strain ATCC 38327)</name>
    <name type="common">Allomyces javanicus var. macrogynus</name>
    <dbReference type="NCBI Taxonomy" id="578462"/>
    <lineage>
        <taxon>Eukaryota</taxon>
        <taxon>Fungi</taxon>
        <taxon>Fungi incertae sedis</taxon>
        <taxon>Blastocladiomycota</taxon>
        <taxon>Blastocladiomycetes</taxon>
        <taxon>Blastocladiales</taxon>
        <taxon>Blastocladiaceae</taxon>
        <taxon>Allomyces</taxon>
    </lineage>
</organism>
<proteinExistence type="predicted"/>
<feature type="compositionally biased region" description="Low complexity" evidence="1">
    <location>
        <begin position="284"/>
        <end position="295"/>
    </location>
</feature>
<dbReference type="Proteomes" id="UP000054350">
    <property type="component" value="Unassembled WGS sequence"/>
</dbReference>
<feature type="compositionally biased region" description="Low complexity" evidence="1">
    <location>
        <begin position="26"/>
        <end position="43"/>
    </location>
</feature>
<feature type="compositionally biased region" description="Pro residues" evidence="1">
    <location>
        <begin position="296"/>
        <end position="341"/>
    </location>
</feature>
<feature type="compositionally biased region" description="Low complexity" evidence="1">
    <location>
        <begin position="255"/>
        <end position="269"/>
    </location>
</feature>
<evidence type="ECO:0000256" key="1">
    <source>
        <dbReference type="SAM" id="MobiDB-lite"/>
    </source>
</evidence>
<gene>
    <name evidence="3" type="ORF">AMAG_00010</name>
</gene>
<dbReference type="OrthoDB" id="5590202at2759"/>
<dbReference type="EMBL" id="GG745328">
    <property type="protein sequence ID" value="KNE54015.1"/>
    <property type="molecule type" value="Genomic_DNA"/>
</dbReference>
<name>A0A0L0RVC0_ALLM3</name>
<feature type="domain" description="Myb/SANT-like" evidence="2">
    <location>
        <begin position="100"/>
        <end position="195"/>
    </location>
</feature>
<feature type="region of interest" description="Disordered" evidence="1">
    <location>
        <begin position="1"/>
        <end position="43"/>
    </location>
</feature>
<reference evidence="4" key="2">
    <citation type="submission" date="2009-11" db="EMBL/GenBank/DDBJ databases">
        <title>The Genome Sequence of Allomyces macrogynus strain ATCC 38327.</title>
        <authorList>
            <consortium name="The Broad Institute Genome Sequencing Platform"/>
            <person name="Russ C."/>
            <person name="Cuomo C."/>
            <person name="Shea T."/>
            <person name="Young S.K."/>
            <person name="Zeng Q."/>
            <person name="Koehrsen M."/>
            <person name="Haas B."/>
            <person name="Borodovsky M."/>
            <person name="Guigo R."/>
            <person name="Alvarado L."/>
            <person name="Berlin A."/>
            <person name="Borenstein D."/>
            <person name="Chen Z."/>
            <person name="Engels R."/>
            <person name="Freedman E."/>
            <person name="Gellesch M."/>
            <person name="Goldberg J."/>
            <person name="Griggs A."/>
            <person name="Gujja S."/>
            <person name="Heiman D."/>
            <person name="Hepburn T."/>
            <person name="Howarth C."/>
            <person name="Jen D."/>
            <person name="Larson L."/>
            <person name="Lewis B."/>
            <person name="Mehta T."/>
            <person name="Park D."/>
            <person name="Pearson M."/>
            <person name="Roberts A."/>
            <person name="Saif S."/>
            <person name="Shenoy N."/>
            <person name="Sisk P."/>
            <person name="Stolte C."/>
            <person name="Sykes S."/>
            <person name="Walk T."/>
            <person name="White J."/>
            <person name="Yandava C."/>
            <person name="Burger G."/>
            <person name="Gray M.W."/>
            <person name="Holland P.W.H."/>
            <person name="King N."/>
            <person name="Lang F.B.F."/>
            <person name="Roger A.J."/>
            <person name="Ruiz-Trillo I."/>
            <person name="Lander E."/>
            <person name="Nusbaum C."/>
        </authorList>
    </citation>
    <scope>NUCLEOTIDE SEQUENCE [LARGE SCALE GENOMIC DNA]</scope>
    <source>
        <strain evidence="4">ATCC 38327</strain>
    </source>
</reference>
<dbReference type="Pfam" id="PF12776">
    <property type="entry name" value="Myb_DNA-bind_3"/>
    <property type="match status" value="1"/>
</dbReference>
<feature type="region of interest" description="Disordered" evidence="1">
    <location>
        <begin position="69"/>
        <end position="94"/>
    </location>
</feature>
<dbReference type="InterPro" id="IPR024752">
    <property type="entry name" value="Myb/SANT-like_dom"/>
</dbReference>
<feature type="compositionally biased region" description="Low complexity" evidence="1">
    <location>
        <begin position="75"/>
        <end position="90"/>
    </location>
</feature>
<feature type="compositionally biased region" description="Low complexity" evidence="1">
    <location>
        <begin position="1"/>
        <end position="17"/>
    </location>
</feature>
<feature type="region of interest" description="Disordered" evidence="1">
    <location>
        <begin position="255"/>
        <end position="348"/>
    </location>
</feature>
<keyword evidence="4" id="KW-1185">Reference proteome</keyword>
<dbReference type="VEuPathDB" id="FungiDB:AMAG_00010"/>
<sequence length="451" mass="45843">MNANSPAVTLAQAAAATPHPPPPAPTSVTAHAAPSTPNSAPAAPAVAGSAAAVTLTPVSVVPPPHMPVPLPATPATPATPSASAPGSTPAKHTRGPKAFWNHGRDLILFAGLQQLKLDGNLADSDLPKPAGYEQLAARINQEWGPPVVSVEQVRNRIKNLRAQYFRALRVLATPGVVGFNRQTAMIEAPMAVWEQLNGIDVRLAKFRDTSLEWLPLAQTMWPVAPGEITSPTAAAAAAAAVAVAASASAAASGTAASTAAPSPTPAIAPRVPASGHHHRTPRYASSRAAAAASAMTPPPPLAPAAVSPPPPALPPPSPSPPLHATLPPPPSSSVHHGPPPAKRPRTDDDAAFLGALSGLVTTFKEVHGGAASPSSAVHVPPAPPAPAKIDDVDLAMAHINHHYSVDAQVGAAVLFMDNKTAATMYLKLTDAARAPFLARILKLDVSVIRGA</sequence>
<evidence type="ECO:0000313" key="3">
    <source>
        <dbReference type="EMBL" id="KNE54015.1"/>
    </source>
</evidence>
<protein>
    <recommendedName>
        <fullName evidence="2">Myb/SANT-like domain-containing protein</fullName>
    </recommendedName>
</protein>
<evidence type="ECO:0000313" key="4">
    <source>
        <dbReference type="Proteomes" id="UP000054350"/>
    </source>
</evidence>
<reference evidence="3 4" key="1">
    <citation type="submission" date="2009-11" db="EMBL/GenBank/DDBJ databases">
        <title>Annotation of Allomyces macrogynus ATCC 38327.</title>
        <authorList>
            <consortium name="The Broad Institute Genome Sequencing Platform"/>
            <person name="Russ C."/>
            <person name="Cuomo C."/>
            <person name="Burger G."/>
            <person name="Gray M.W."/>
            <person name="Holland P.W.H."/>
            <person name="King N."/>
            <person name="Lang F.B.F."/>
            <person name="Roger A.J."/>
            <person name="Ruiz-Trillo I."/>
            <person name="Young S.K."/>
            <person name="Zeng Q."/>
            <person name="Gargeya S."/>
            <person name="Fitzgerald M."/>
            <person name="Haas B."/>
            <person name="Abouelleil A."/>
            <person name="Alvarado L."/>
            <person name="Arachchi H.M."/>
            <person name="Berlin A."/>
            <person name="Chapman S.B."/>
            <person name="Gearin G."/>
            <person name="Goldberg J."/>
            <person name="Griggs A."/>
            <person name="Gujja S."/>
            <person name="Hansen M."/>
            <person name="Heiman D."/>
            <person name="Howarth C."/>
            <person name="Larimer J."/>
            <person name="Lui A."/>
            <person name="MacDonald P.J.P."/>
            <person name="McCowen C."/>
            <person name="Montmayeur A."/>
            <person name="Murphy C."/>
            <person name="Neiman D."/>
            <person name="Pearson M."/>
            <person name="Priest M."/>
            <person name="Roberts A."/>
            <person name="Saif S."/>
            <person name="Shea T."/>
            <person name="Sisk P."/>
            <person name="Stolte C."/>
            <person name="Sykes S."/>
            <person name="Wortman J."/>
            <person name="Nusbaum C."/>
            <person name="Birren B."/>
        </authorList>
    </citation>
    <scope>NUCLEOTIDE SEQUENCE [LARGE SCALE GENOMIC DNA]</scope>
    <source>
        <strain evidence="3 4">ATCC 38327</strain>
    </source>
</reference>
<evidence type="ECO:0000259" key="2">
    <source>
        <dbReference type="Pfam" id="PF12776"/>
    </source>
</evidence>
<dbReference type="AlphaFoldDB" id="A0A0L0RVC0"/>
<accession>A0A0L0RVC0</accession>